<evidence type="ECO:0000313" key="2">
    <source>
        <dbReference type="Proteomes" id="UP000011173"/>
    </source>
</evidence>
<dbReference type="AlphaFoldDB" id="L7W8Q9"/>
<gene>
    <name evidence="1" type="ordered locus">DDD_0111</name>
</gene>
<protein>
    <submittedName>
        <fullName evidence="1">Uncharacterized protein</fullName>
    </submittedName>
</protein>
<dbReference type="PATRIC" id="fig|592029.3.peg.110"/>
<organism evidence="1 2">
    <name type="scientific">Nonlabens dokdonensis (strain DSM 17205 / KCTC 12402 / DSW-6)</name>
    <name type="common">Donghaeana dokdonensis</name>
    <dbReference type="NCBI Taxonomy" id="592029"/>
    <lineage>
        <taxon>Bacteria</taxon>
        <taxon>Pseudomonadati</taxon>
        <taxon>Bacteroidota</taxon>
        <taxon>Flavobacteriia</taxon>
        <taxon>Flavobacteriales</taxon>
        <taxon>Flavobacteriaceae</taxon>
        <taxon>Nonlabens</taxon>
    </lineage>
</organism>
<evidence type="ECO:0000313" key="1">
    <source>
        <dbReference type="EMBL" id="AGC75238.1"/>
    </source>
</evidence>
<dbReference type="KEGG" id="ndo:DDD_0111"/>
<dbReference type="HOGENOM" id="CLU_3254832_0_0_10"/>
<dbReference type="EMBL" id="CP001397">
    <property type="protein sequence ID" value="AGC75238.1"/>
    <property type="molecule type" value="Genomic_DNA"/>
</dbReference>
<accession>L7W8Q9</accession>
<reference evidence="1 2" key="1">
    <citation type="journal article" date="2013" name="Genome Biol. Evol.">
        <title>Genomic makeup of the marine flavobacterium Nonlabens (Donghaeana) dokdonensis DSW-6 and identification of a novel class of rhodopsins.</title>
        <authorList>
            <person name="Kwon S.K."/>
            <person name="Kim B.K."/>
            <person name="Song J.Y."/>
            <person name="Kwak M.J."/>
            <person name="Lee C.H."/>
            <person name="Yoon J.H."/>
            <person name="Oh T.K."/>
            <person name="Kim J.F."/>
        </authorList>
    </citation>
    <scope>NUCLEOTIDE SEQUENCE [LARGE SCALE GENOMIC DNA]</scope>
    <source>
        <strain evidence="2">DSM 17205 / KCTC 12402 / DSW-6</strain>
    </source>
</reference>
<dbReference type="Proteomes" id="UP000011173">
    <property type="component" value="Chromosome"/>
</dbReference>
<name>L7W8Q9_NONDD</name>
<sequence length="42" mass="4654">MNLDVYRKDNFLESAFAKAVTCDATTVVYTIENHDLSAGCAR</sequence>
<proteinExistence type="predicted"/>